<comment type="caution">
    <text evidence="3">The sequence shown here is derived from an EMBL/GenBank/DDBJ whole genome shotgun (WGS) entry which is preliminary data.</text>
</comment>
<dbReference type="NCBIfam" id="TIGR00254">
    <property type="entry name" value="GGDEF"/>
    <property type="match status" value="2"/>
</dbReference>
<dbReference type="InterPro" id="IPR050706">
    <property type="entry name" value="Cyclic-di-GMP_PDE-like"/>
</dbReference>
<dbReference type="Gene3D" id="3.30.70.270">
    <property type="match status" value="2"/>
</dbReference>
<dbReference type="CDD" id="cd01948">
    <property type="entry name" value="EAL"/>
    <property type="match status" value="1"/>
</dbReference>
<dbReference type="InterPro" id="IPR043128">
    <property type="entry name" value="Rev_trsase/Diguanyl_cyclase"/>
</dbReference>
<protein>
    <submittedName>
        <fullName evidence="3">EAL domain-containing protein</fullName>
    </submittedName>
</protein>
<dbReference type="InterPro" id="IPR000160">
    <property type="entry name" value="GGDEF_dom"/>
</dbReference>
<sequence>MNEKSSGTYIIDEDYNVLFINNTIKELYPSLEVGKKCYQCLMNLDEPCPPCPVANNIQGPQTYLDPIRNIYETVDAVEVTMGNGKIGHALVMSTVGESATISAKLPRTKEELNKLLEQEYFDTLTEGYSRKGFIRQSERIFSRNNKTDYGLILFDIRNFKALNDTFGNEAGDRILQFVFAKLRDSFLKPVVSARLESDKFLFLVQKKNLQKNSLENILTMEWPRDDRNITMHLRCGIYFVEDSELSVSHMVDKVIFAKKNTDLWKDGNVALFDPAVVEKYIDQVEIISTFNDSLRNNEFKIYYQPVVETASGKICSAEALIRWEHPTQGFIGPDRFIPALETSGFITQLDRYVLRKVYDLQNDLRNKGSQIVPVSINLSRQDFYDDSFINEILDLTQESLLPAKYIHYEITETAVSILKENCDYLIQQIRQAGSKVLLDDFGKGYSSLGMVSDYAFDMVKIDKSFIDQIVTKPTARAVIESTINLCHVIGLQTVAEGVENPQQLKYLKELGCDCIQGYYYSEPLSEEEYREYLNSNLISDSEETSGPVENRPHQFDLHTILDLVDHSGQFIQVCYPEDHTMVYANALTKMVSGHPDLPYEGKKCYQYMLGLNAPCGHCPMKLMDGETEKEVEVDDGIHTFALKARYTTWNGRKVFIEYGRDVTNTKTAQRRYADQLRSILENIPEGQGVFHMDLTADRWLSSQGKARNAREMQGLGSVDELIRRIASFVPDKEGQDHFFSVFCRDSQLEEYGNNKRQIILETKSYYDDLSIRWSRITAHMIDNPSNNHVESIIYGVDISKEVQQHEEWEGNQLRKEVDEAWKLYAQADRDRRYDCLTGLNSRLDLYNVLNREKGQKDGKVREVLFIDIDNFKLVNDNYGHDGGDSCLKTLGKILQDFGTANGITFYRYGGEEFVGLTSDHRLDIGKKAEDLLEKIRNTKIHIRENTDIYITVSIGYTSKPEDYQNMIRRADKAMYKAKSEGKNRVACVD</sequence>
<feature type="domain" description="EAL" evidence="1">
    <location>
        <begin position="283"/>
        <end position="537"/>
    </location>
</feature>
<dbReference type="PROSITE" id="PS50887">
    <property type="entry name" value="GGDEF"/>
    <property type="match status" value="2"/>
</dbReference>
<reference evidence="3" key="1">
    <citation type="submission" date="2019-09" db="EMBL/GenBank/DDBJ databases">
        <title>In-depth cultivation of the pig gut microbiome towards novel bacterial diversity and tailored functional studies.</title>
        <authorList>
            <person name="Wylensek D."/>
            <person name="Hitch T.C.A."/>
            <person name="Clavel T."/>
        </authorList>
    </citation>
    <scope>NUCLEOTIDE SEQUENCE</scope>
    <source>
        <strain evidence="3">RF-744-FAT-WT-3</strain>
    </source>
</reference>
<dbReference type="Pfam" id="PF00563">
    <property type="entry name" value="EAL"/>
    <property type="match status" value="1"/>
</dbReference>
<dbReference type="InterPro" id="IPR001633">
    <property type="entry name" value="EAL_dom"/>
</dbReference>
<gene>
    <name evidence="3" type="ORF">FYJ66_05090</name>
</gene>
<dbReference type="PANTHER" id="PTHR33121">
    <property type="entry name" value="CYCLIC DI-GMP PHOSPHODIESTERASE PDEF"/>
    <property type="match status" value="1"/>
</dbReference>
<dbReference type="SMART" id="SM00267">
    <property type="entry name" value="GGDEF"/>
    <property type="match status" value="2"/>
</dbReference>
<dbReference type="RefSeq" id="WP_154572442.1">
    <property type="nucleotide sequence ID" value="NZ_VUNB01000004.1"/>
</dbReference>
<dbReference type="PROSITE" id="PS50883">
    <property type="entry name" value="EAL"/>
    <property type="match status" value="1"/>
</dbReference>
<dbReference type="InterPro" id="IPR035919">
    <property type="entry name" value="EAL_sf"/>
</dbReference>
<dbReference type="InterPro" id="IPR029787">
    <property type="entry name" value="Nucleotide_cyclase"/>
</dbReference>
<dbReference type="SUPFAM" id="SSF141868">
    <property type="entry name" value="EAL domain-like"/>
    <property type="match status" value="1"/>
</dbReference>
<dbReference type="EMBL" id="VUNB01000004">
    <property type="protein sequence ID" value="MST68965.1"/>
    <property type="molecule type" value="Genomic_DNA"/>
</dbReference>
<feature type="domain" description="GGDEF" evidence="2">
    <location>
        <begin position="859"/>
        <end position="989"/>
    </location>
</feature>
<evidence type="ECO:0000259" key="2">
    <source>
        <dbReference type="PROSITE" id="PS50887"/>
    </source>
</evidence>
<dbReference type="GO" id="GO:0071111">
    <property type="term" value="F:cyclic-guanylate-specific phosphodiesterase activity"/>
    <property type="evidence" value="ECO:0007669"/>
    <property type="project" value="InterPro"/>
</dbReference>
<organism evidence="3">
    <name type="scientific">Baileyella intestinalis</name>
    <dbReference type="NCBI Taxonomy" id="2606709"/>
    <lineage>
        <taxon>Bacteria</taxon>
        <taxon>Bacillati</taxon>
        <taxon>Bacillota</taxon>
        <taxon>Clostridia</taxon>
        <taxon>Peptostreptococcales</taxon>
        <taxon>Anaerovoracaceae</taxon>
        <taxon>Baileyella</taxon>
    </lineage>
</organism>
<dbReference type="SUPFAM" id="SSF55073">
    <property type="entry name" value="Nucleotide cyclase"/>
    <property type="match status" value="2"/>
</dbReference>
<accession>A0A6A8M6J6</accession>
<dbReference type="SMART" id="SM00052">
    <property type="entry name" value="EAL"/>
    <property type="match status" value="1"/>
</dbReference>
<name>A0A6A8M6J6_9FIRM</name>
<dbReference type="Gene3D" id="3.20.20.450">
    <property type="entry name" value="EAL domain"/>
    <property type="match status" value="1"/>
</dbReference>
<proteinExistence type="predicted"/>
<dbReference type="AlphaFoldDB" id="A0A6A8M6J6"/>
<dbReference type="Pfam" id="PF00990">
    <property type="entry name" value="GGDEF"/>
    <property type="match status" value="2"/>
</dbReference>
<evidence type="ECO:0000313" key="3">
    <source>
        <dbReference type="EMBL" id="MST68965.1"/>
    </source>
</evidence>
<dbReference type="CDD" id="cd01949">
    <property type="entry name" value="GGDEF"/>
    <property type="match status" value="1"/>
</dbReference>
<evidence type="ECO:0000259" key="1">
    <source>
        <dbReference type="PROSITE" id="PS50883"/>
    </source>
</evidence>
<feature type="domain" description="GGDEF" evidence="2">
    <location>
        <begin position="147"/>
        <end position="274"/>
    </location>
</feature>
<dbReference type="PANTHER" id="PTHR33121:SF70">
    <property type="entry name" value="SIGNALING PROTEIN YKOW"/>
    <property type="match status" value="1"/>
</dbReference>